<evidence type="ECO:0000259" key="1">
    <source>
        <dbReference type="Pfam" id="PF16363"/>
    </source>
</evidence>
<proteinExistence type="predicted"/>
<accession>A0A382UAK7</accession>
<dbReference type="Gene3D" id="3.40.50.720">
    <property type="entry name" value="NAD(P)-binding Rossmann-like Domain"/>
    <property type="match status" value="1"/>
</dbReference>
<dbReference type="InterPro" id="IPR036291">
    <property type="entry name" value="NAD(P)-bd_dom_sf"/>
</dbReference>
<reference evidence="2" key="1">
    <citation type="submission" date="2018-05" db="EMBL/GenBank/DDBJ databases">
        <authorList>
            <person name="Lanie J.A."/>
            <person name="Ng W.-L."/>
            <person name="Kazmierczak K.M."/>
            <person name="Andrzejewski T.M."/>
            <person name="Davidsen T.M."/>
            <person name="Wayne K.J."/>
            <person name="Tettelin H."/>
            <person name="Glass J.I."/>
            <person name="Rusch D."/>
            <person name="Podicherti R."/>
            <person name="Tsui H.-C.T."/>
            <person name="Winkler M.E."/>
        </authorList>
    </citation>
    <scope>NUCLEOTIDE SEQUENCE</scope>
</reference>
<dbReference type="PANTHER" id="PTHR43000">
    <property type="entry name" value="DTDP-D-GLUCOSE 4,6-DEHYDRATASE-RELATED"/>
    <property type="match status" value="1"/>
</dbReference>
<gene>
    <name evidence="2" type="ORF">METZ01_LOCUS384137</name>
</gene>
<feature type="domain" description="NAD(P)-binding" evidence="1">
    <location>
        <begin position="10"/>
        <end position="262"/>
    </location>
</feature>
<dbReference type="Pfam" id="PF16363">
    <property type="entry name" value="GDP_Man_Dehyd"/>
    <property type="match status" value="1"/>
</dbReference>
<dbReference type="AlphaFoldDB" id="A0A382UAK7"/>
<name>A0A382UAK7_9ZZZZ</name>
<sequence length="263" mass="30068">MNKYPYKRILVTGGAGFIGSTFIEKILNRFSDFEILNIDKLTYASSYRTLNLFNSYSNYSFKEIDISEFANLKLIVDSFLPDLIVNFAAESHVDNSINFADEFVQSNILGTYNLLQTALQLQFSNSCLFHHISTDEVYGDLQPYDDSFTEQSNFRPSSPYSSTKAAADLLVMAWGRTYKLPFLITNCSNNYGPRQHIEKLIPKIIVNAMFEEIIPIYGDGKNIRDWIYVEDHINAIFELHSKNIVNEVFNIGGNNERANIDLT</sequence>
<dbReference type="SUPFAM" id="SSF51735">
    <property type="entry name" value="NAD(P)-binding Rossmann-fold domains"/>
    <property type="match status" value="1"/>
</dbReference>
<dbReference type="EMBL" id="UINC01142756">
    <property type="protein sequence ID" value="SVD31283.1"/>
    <property type="molecule type" value="Genomic_DNA"/>
</dbReference>
<feature type="non-terminal residue" evidence="2">
    <location>
        <position position="263"/>
    </location>
</feature>
<evidence type="ECO:0000313" key="2">
    <source>
        <dbReference type="EMBL" id="SVD31283.1"/>
    </source>
</evidence>
<organism evidence="2">
    <name type="scientific">marine metagenome</name>
    <dbReference type="NCBI Taxonomy" id="408172"/>
    <lineage>
        <taxon>unclassified sequences</taxon>
        <taxon>metagenomes</taxon>
        <taxon>ecological metagenomes</taxon>
    </lineage>
</organism>
<protein>
    <recommendedName>
        <fullName evidence="1">NAD(P)-binding domain-containing protein</fullName>
    </recommendedName>
</protein>
<dbReference type="InterPro" id="IPR016040">
    <property type="entry name" value="NAD(P)-bd_dom"/>
</dbReference>
<dbReference type="Gene3D" id="3.90.25.10">
    <property type="entry name" value="UDP-galactose 4-epimerase, domain 1"/>
    <property type="match status" value="1"/>
</dbReference>